<name>A0ABR3VCS1_HUMIN</name>
<sequence>MNSTASPYRPYHYIHTQPHSSLSDPTPPPTKPIKVFAALLQFSSLFLSFLSLGDRRQNSRNRPQSTPRREDVNAGLSWICFLFVQNGGSTQSSWHAEGYSFSRWIFLRSRPPTAILTRRTTTSSLFSSRGTRFLHPGRWGGLDISAIFGLAMLAF</sequence>
<dbReference type="EMBL" id="JAZGSY010000171">
    <property type="protein sequence ID" value="KAL1839186.1"/>
    <property type="molecule type" value="Genomic_DNA"/>
</dbReference>
<dbReference type="Proteomes" id="UP001583172">
    <property type="component" value="Unassembled WGS sequence"/>
</dbReference>
<comment type="caution">
    <text evidence="2">The sequence shown here is derived from an EMBL/GenBank/DDBJ whole genome shotgun (WGS) entry which is preliminary data.</text>
</comment>
<evidence type="ECO:0000256" key="1">
    <source>
        <dbReference type="SAM" id="Phobius"/>
    </source>
</evidence>
<reference evidence="2 3" key="1">
    <citation type="journal article" date="2024" name="Commun. Biol.">
        <title>Comparative genomic analysis of thermophilic fungi reveals convergent evolutionary adaptations and gene losses.</title>
        <authorList>
            <person name="Steindorff A.S."/>
            <person name="Aguilar-Pontes M.V."/>
            <person name="Robinson A.J."/>
            <person name="Andreopoulos B."/>
            <person name="LaButti K."/>
            <person name="Kuo A."/>
            <person name="Mondo S."/>
            <person name="Riley R."/>
            <person name="Otillar R."/>
            <person name="Haridas S."/>
            <person name="Lipzen A."/>
            <person name="Grimwood J."/>
            <person name="Schmutz J."/>
            <person name="Clum A."/>
            <person name="Reid I.D."/>
            <person name="Moisan M.C."/>
            <person name="Butler G."/>
            <person name="Nguyen T.T.M."/>
            <person name="Dewar K."/>
            <person name="Conant G."/>
            <person name="Drula E."/>
            <person name="Henrissat B."/>
            <person name="Hansel C."/>
            <person name="Singer S."/>
            <person name="Hutchinson M.I."/>
            <person name="de Vries R.P."/>
            <person name="Natvig D.O."/>
            <person name="Powell A.J."/>
            <person name="Tsang A."/>
            <person name="Grigoriev I.V."/>
        </authorList>
    </citation>
    <scope>NUCLEOTIDE SEQUENCE [LARGE SCALE GENOMIC DNA]</scope>
    <source>
        <strain evidence="2 3">CBS 620.91</strain>
    </source>
</reference>
<gene>
    <name evidence="2" type="ORF">VTJ49DRAFT_1805</name>
</gene>
<protein>
    <submittedName>
        <fullName evidence="2">Uncharacterized protein</fullName>
    </submittedName>
</protein>
<proteinExistence type="predicted"/>
<feature type="transmembrane region" description="Helical" evidence="1">
    <location>
        <begin position="33"/>
        <end position="52"/>
    </location>
</feature>
<evidence type="ECO:0000313" key="2">
    <source>
        <dbReference type="EMBL" id="KAL1839186.1"/>
    </source>
</evidence>
<accession>A0ABR3VCS1</accession>
<keyword evidence="1" id="KW-0472">Membrane</keyword>
<keyword evidence="3" id="KW-1185">Reference proteome</keyword>
<organism evidence="2 3">
    <name type="scientific">Humicola insolens</name>
    <name type="common">Soft-rot fungus</name>
    <dbReference type="NCBI Taxonomy" id="85995"/>
    <lineage>
        <taxon>Eukaryota</taxon>
        <taxon>Fungi</taxon>
        <taxon>Dikarya</taxon>
        <taxon>Ascomycota</taxon>
        <taxon>Pezizomycotina</taxon>
        <taxon>Sordariomycetes</taxon>
        <taxon>Sordariomycetidae</taxon>
        <taxon>Sordariales</taxon>
        <taxon>Chaetomiaceae</taxon>
        <taxon>Mycothermus</taxon>
    </lineage>
</organism>
<keyword evidence="1" id="KW-1133">Transmembrane helix</keyword>
<evidence type="ECO:0000313" key="3">
    <source>
        <dbReference type="Proteomes" id="UP001583172"/>
    </source>
</evidence>
<keyword evidence="1" id="KW-0812">Transmembrane</keyword>